<dbReference type="GO" id="GO:0006508">
    <property type="term" value="P:proteolysis"/>
    <property type="evidence" value="ECO:0007669"/>
    <property type="project" value="UniProtKB-KW"/>
</dbReference>
<evidence type="ECO:0000256" key="4">
    <source>
        <dbReference type="ARBA" id="ARBA00022801"/>
    </source>
</evidence>
<dbReference type="InterPro" id="IPR030400">
    <property type="entry name" value="Sedolisin_dom"/>
</dbReference>
<keyword evidence="4" id="KW-0378">Hydrolase</keyword>
<feature type="region of interest" description="Disordered" evidence="8">
    <location>
        <begin position="450"/>
        <end position="482"/>
    </location>
</feature>
<evidence type="ECO:0000256" key="8">
    <source>
        <dbReference type="SAM" id="MobiDB-lite"/>
    </source>
</evidence>
<dbReference type="Pfam" id="PF00082">
    <property type="entry name" value="Peptidase_S8"/>
    <property type="match status" value="1"/>
</dbReference>
<evidence type="ECO:0000256" key="1">
    <source>
        <dbReference type="ARBA" id="ARBA00001913"/>
    </source>
</evidence>
<dbReference type="GO" id="GO:0046872">
    <property type="term" value="F:metal ion binding"/>
    <property type="evidence" value="ECO:0007669"/>
    <property type="project" value="UniProtKB-KW"/>
</dbReference>
<evidence type="ECO:0000313" key="11">
    <source>
        <dbReference type="Proteomes" id="UP000287224"/>
    </source>
</evidence>
<dbReference type="Proteomes" id="UP000287224">
    <property type="component" value="Unassembled WGS sequence"/>
</dbReference>
<reference evidence="11" key="1">
    <citation type="submission" date="2018-12" db="EMBL/GenBank/DDBJ databases">
        <title>Tengunoibacter tsumagoiensis gen. nov., sp. nov., Dictyobacter kobayashii sp. nov., D. alpinus sp. nov., and D. joshuensis sp. nov. and description of Dictyobacteraceae fam. nov. within the order Ktedonobacterales isolated from Tengu-no-mugimeshi.</title>
        <authorList>
            <person name="Wang C.M."/>
            <person name="Zheng Y."/>
            <person name="Sakai Y."/>
            <person name="Toyoda A."/>
            <person name="Minakuchi Y."/>
            <person name="Abe K."/>
            <person name="Yokota A."/>
            <person name="Yabe S."/>
        </authorList>
    </citation>
    <scope>NUCLEOTIDE SEQUENCE [LARGE SCALE GENOMIC DNA]</scope>
    <source>
        <strain evidence="11">S-27</strain>
    </source>
</reference>
<comment type="caution">
    <text evidence="10">The sequence shown here is derived from an EMBL/GenBank/DDBJ whole genome shotgun (WGS) entry which is preliminary data.</text>
</comment>
<dbReference type="Pfam" id="PF09286">
    <property type="entry name" value="Pro-kuma_activ"/>
    <property type="match status" value="1"/>
</dbReference>
<dbReference type="InterPro" id="IPR050819">
    <property type="entry name" value="Tripeptidyl-peptidase_I"/>
</dbReference>
<proteinExistence type="predicted"/>
<name>A0A401ZGZ6_9CHLR</name>
<keyword evidence="5" id="KW-0720">Serine protease</keyword>
<gene>
    <name evidence="10" type="ORF">KDAU_34900</name>
</gene>
<dbReference type="CDD" id="cd04056">
    <property type="entry name" value="Peptidases_S53"/>
    <property type="match status" value="1"/>
</dbReference>
<evidence type="ECO:0000256" key="5">
    <source>
        <dbReference type="ARBA" id="ARBA00022825"/>
    </source>
</evidence>
<dbReference type="PROSITE" id="PS51695">
    <property type="entry name" value="SEDOLISIN"/>
    <property type="match status" value="1"/>
</dbReference>
<dbReference type="SMART" id="SM00944">
    <property type="entry name" value="Pro-kuma_activ"/>
    <property type="match status" value="1"/>
</dbReference>
<dbReference type="EMBL" id="BIFQ01000001">
    <property type="protein sequence ID" value="GCE06161.1"/>
    <property type="molecule type" value="Genomic_DNA"/>
</dbReference>
<comment type="cofactor">
    <cofactor evidence="1">
        <name>Ca(2+)</name>
        <dbReference type="ChEBI" id="CHEBI:29108"/>
    </cofactor>
</comment>
<dbReference type="InterPro" id="IPR000209">
    <property type="entry name" value="Peptidase_S8/S53_dom"/>
</dbReference>
<dbReference type="AlphaFoldDB" id="A0A401ZGZ6"/>
<protein>
    <submittedName>
        <fullName evidence="10">Pseudomonapepsin</fullName>
    </submittedName>
</protein>
<keyword evidence="2" id="KW-0645">Protease</keyword>
<evidence type="ECO:0000256" key="2">
    <source>
        <dbReference type="ARBA" id="ARBA00022670"/>
    </source>
</evidence>
<evidence type="ECO:0000256" key="6">
    <source>
        <dbReference type="ARBA" id="ARBA00022837"/>
    </source>
</evidence>
<evidence type="ECO:0000256" key="7">
    <source>
        <dbReference type="ARBA" id="ARBA00023145"/>
    </source>
</evidence>
<evidence type="ECO:0000259" key="9">
    <source>
        <dbReference type="PROSITE" id="PS51695"/>
    </source>
</evidence>
<dbReference type="PROSITE" id="PS00138">
    <property type="entry name" value="SUBTILASE_SER"/>
    <property type="match status" value="1"/>
</dbReference>
<dbReference type="PANTHER" id="PTHR14218:SF15">
    <property type="entry name" value="TRIPEPTIDYL-PEPTIDASE 1"/>
    <property type="match status" value="1"/>
</dbReference>
<dbReference type="Gene3D" id="3.40.50.200">
    <property type="entry name" value="Peptidase S8/S53 domain"/>
    <property type="match status" value="1"/>
</dbReference>
<evidence type="ECO:0000256" key="3">
    <source>
        <dbReference type="ARBA" id="ARBA00022723"/>
    </source>
</evidence>
<keyword evidence="7" id="KW-0865">Zymogen</keyword>
<dbReference type="PANTHER" id="PTHR14218">
    <property type="entry name" value="PROTEASE S8 TRIPEPTIDYL PEPTIDASE I CLN2"/>
    <property type="match status" value="1"/>
</dbReference>
<keyword evidence="11" id="KW-1185">Reference proteome</keyword>
<accession>A0A401ZGZ6</accession>
<keyword evidence="6" id="KW-0106">Calcium</keyword>
<feature type="compositionally biased region" description="Pro residues" evidence="8">
    <location>
        <begin position="456"/>
        <end position="482"/>
    </location>
</feature>
<dbReference type="InterPro" id="IPR036852">
    <property type="entry name" value="Peptidase_S8/S53_dom_sf"/>
</dbReference>
<sequence length="482" mass="50255">MKSYLKGQGIDFISVADNNLILKAMTTVGAANRAFKVVITNYVVGTNVVYAPSNNPAVPAALAPLIQSIAGLDDMTLYQPRHIVQRTHRHVGPIGGYNPAALRTAYNANSLLNAGAKGAGQTVALFELDGYNAADVDMYRNTYKLGPGKYINVMVDGATNTPGMGAIEVALDMEVVSAMAPMATQRVYIGPNSTAGLKDTYNQIVTDNKAKVVSISWGLCEALSDKADMDALSAIFKQGAAQGQSFFAASGDAGAYDCGTYGELGVDWPANDPNVVGVGGTKLQLGSGNTYSSESAWGDKITNTGGGGGVSSHFNRPAYQAGLNLTNSKRMVPDVSANADPATGYSIYCSASVSCQGWTIVGGTSAAAPLWAGIAVDVNQYLAAQKKPTLGHANAMLYRLHTTSLPYAAYHDIITGDNLHYQAAKGYDLATGIGTLDVWNIARDLAALPGGSVKPTPTPTPRPTSTPRPTPTVKPGPTPRIA</sequence>
<evidence type="ECO:0000313" key="10">
    <source>
        <dbReference type="EMBL" id="GCE06161.1"/>
    </source>
</evidence>
<dbReference type="InterPro" id="IPR023828">
    <property type="entry name" value="Peptidase_S8_Ser-AS"/>
</dbReference>
<dbReference type="GO" id="GO:0004252">
    <property type="term" value="F:serine-type endopeptidase activity"/>
    <property type="evidence" value="ECO:0007669"/>
    <property type="project" value="InterPro"/>
</dbReference>
<dbReference type="InterPro" id="IPR015366">
    <property type="entry name" value="S53_propep"/>
</dbReference>
<dbReference type="GO" id="GO:0008240">
    <property type="term" value="F:tripeptidyl-peptidase activity"/>
    <property type="evidence" value="ECO:0007669"/>
    <property type="project" value="TreeGrafter"/>
</dbReference>
<dbReference type="SUPFAM" id="SSF52743">
    <property type="entry name" value="Subtilisin-like"/>
    <property type="match status" value="1"/>
</dbReference>
<feature type="domain" description="Peptidase S53" evidence="9">
    <location>
        <begin position="96"/>
        <end position="448"/>
    </location>
</feature>
<organism evidence="10 11">
    <name type="scientific">Dictyobacter aurantiacus</name>
    <dbReference type="NCBI Taxonomy" id="1936993"/>
    <lineage>
        <taxon>Bacteria</taxon>
        <taxon>Bacillati</taxon>
        <taxon>Chloroflexota</taxon>
        <taxon>Ktedonobacteria</taxon>
        <taxon>Ktedonobacterales</taxon>
        <taxon>Dictyobacteraceae</taxon>
        <taxon>Dictyobacter</taxon>
    </lineage>
</organism>
<keyword evidence="3" id="KW-0479">Metal-binding</keyword>
<dbReference type="SUPFAM" id="SSF54897">
    <property type="entry name" value="Protease propeptides/inhibitors"/>
    <property type="match status" value="1"/>
</dbReference>